<proteinExistence type="predicted"/>
<evidence type="ECO:0000313" key="1">
    <source>
        <dbReference type="EMBL" id="KZD55674.1"/>
    </source>
</evidence>
<evidence type="ECO:0000313" key="2">
    <source>
        <dbReference type="Proteomes" id="UP000076482"/>
    </source>
</evidence>
<comment type="caution">
    <text evidence="1">The sequence shown here is derived from an EMBL/GenBank/DDBJ whole genome shotgun (WGS) entry which is preliminary data.</text>
</comment>
<dbReference type="RefSeq" id="WP_063262935.1">
    <property type="nucleotide sequence ID" value="NZ_LJKE01000104.1"/>
</dbReference>
<name>A0A164LCR1_BACCE</name>
<dbReference type="Proteomes" id="UP000076482">
    <property type="component" value="Unassembled WGS sequence"/>
</dbReference>
<accession>A0A164LCR1</accession>
<protein>
    <submittedName>
        <fullName evidence="1">Uncharacterized protein</fullName>
    </submittedName>
</protein>
<dbReference type="AlphaFoldDB" id="A0A164LCR1"/>
<dbReference type="EMBL" id="LJKE01000104">
    <property type="protein sequence ID" value="KZD55674.1"/>
    <property type="molecule type" value="Genomic_DNA"/>
</dbReference>
<organism evidence="1 2">
    <name type="scientific">Bacillus cereus</name>
    <dbReference type="NCBI Taxonomy" id="1396"/>
    <lineage>
        <taxon>Bacteria</taxon>
        <taxon>Bacillati</taxon>
        <taxon>Bacillota</taxon>
        <taxon>Bacilli</taxon>
        <taxon>Bacillales</taxon>
        <taxon>Bacillaceae</taxon>
        <taxon>Bacillus</taxon>
        <taxon>Bacillus cereus group</taxon>
    </lineage>
</organism>
<sequence>MVQFEVRQAQFLKRFESLNRLLANNIDRFFESSHIEFTISELEDVGLDIEATNSLSKDITVVREIRNFVFLPELNFDGQTLKVGITHNTKKGILEYIKKDVAEEAQEKQLRDIVENLYRNHDIKDADVLASMALADIEKVEEILKKLG</sequence>
<reference evidence="1 2" key="1">
    <citation type="submission" date="2015-09" db="EMBL/GenBank/DDBJ databases">
        <title>Bacillus cereus food isolates.</title>
        <authorList>
            <person name="Boekhorst J."/>
        </authorList>
    </citation>
    <scope>NUCLEOTIDE SEQUENCE [LARGE SCALE GENOMIC DNA]</scope>
    <source>
        <strain evidence="1 2">B4088</strain>
    </source>
</reference>
<dbReference type="PATRIC" id="fig|1396.535.peg.5986"/>
<gene>
    <name evidence="1" type="ORF">B4088_5419</name>
</gene>